<sequence>MPLTDGPRPAWPPAVPDREAFTALVRERGAALYRDLPWRNLDDPYAVLVSEIMLQQTQVARVGRFWERFMALFPTIDALASADTSDVLAQWQGLGYNRRALALKRTADLCAAERGGQLPCTAEELVQLPGIGPATAAGVVAFAFDRPSLYLETNVRTVFLHELFPNREGVRDRELAPLVADTCPEEGARAWYYALLDYGAHLKTQVANPSRRSAHHTRQSAFEGSRRQKRAELVRIVLAAPGIAVPELAERLDAFEQAAGRPCVDADVFDGIVADLVSEGFFRREGDLLFA</sequence>
<dbReference type="Gene3D" id="1.10.340.30">
    <property type="entry name" value="Hypothetical protein, domain 2"/>
    <property type="match status" value="1"/>
</dbReference>
<evidence type="ECO:0000256" key="9">
    <source>
        <dbReference type="ARBA" id="ARBA00023004"/>
    </source>
</evidence>
<evidence type="ECO:0000256" key="10">
    <source>
        <dbReference type="ARBA" id="ARBA00023014"/>
    </source>
</evidence>
<dbReference type="GO" id="GO:0032357">
    <property type="term" value="F:oxidized purine DNA binding"/>
    <property type="evidence" value="ECO:0007669"/>
    <property type="project" value="TreeGrafter"/>
</dbReference>
<dbReference type="InterPro" id="IPR044298">
    <property type="entry name" value="MIG/MutY"/>
</dbReference>
<keyword evidence="7" id="KW-0227">DNA damage</keyword>
<reference evidence="17" key="3">
    <citation type="journal article" date="2019" name="Microbiol. Resour. Announc.">
        <title>Draft Genome Sequences of Type Strains of Gordonibacter faecihominis, Paraeggerthella hongkongensis, Parvibacter caecicola,Slackia equolifaciens, Slackia faecicanis, and Slackia isoflavoniconvertens.</title>
        <authorList>
            <person name="Danylec N."/>
            <person name="Stoll D.A."/>
            <person name="Dotsch A."/>
            <person name="Huch M."/>
        </authorList>
    </citation>
    <scope>NUCLEOTIDE SEQUENCE</scope>
    <source>
        <strain evidence="17">DSM 27213</strain>
    </source>
</reference>
<keyword evidence="11" id="KW-0234">DNA repair</keyword>
<keyword evidence="20" id="KW-1185">Reference proteome</keyword>
<dbReference type="Pfam" id="PF00633">
    <property type="entry name" value="HHH"/>
    <property type="match status" value="1"/>
</dbReference>
<protein>
    <recommendedName>
        <fullName evidence="5">Adenine DNA glycosylase</fullName>
        <ecNumber evidence="4">3.2.2.31</ecNumber>
    </recommendedName>
</protein>
<dbReference type="EMBL" id="QIBW01000013">
    <property type="protein sequence ID" value="ROT88958.1"/>
    <property type="molecule type" value="Genomic_DNA"/>
</dbReference>
<evidence type="ECO:0000256" key="4">
    <source>
        <dbReference type="ARBA" id="ARBA00012045"/>
    </source>
</evidence>
<feature type="domain" description="HhH-GPD" evidence="14">
    <location>
        <begin position="53"/>
        <end position="201"/>
    </location>
</feature>
<dbReference type="InterPro" id="IPR003265">
    <property type="entry name" value="HhH-GPD_domain"/>
</dbReference>
<keyword evidence="9" id="KW-0408">Iron</keyword>
<evidence type="ECO:0000256" key="8">
    <source>
        <dbReference type="ARBA" id="ARBA00022801"/>
    </source>
</evidence>
<evidence type="ECO:0000256" key="12">
    <source>
        <dbReference type="ARBA" id="ARBA00023295"/>
    </source>
</evidence>
<dbReference type="InterPro" id="IPR000445">
    <property type="entry name" value="HhH_motif"/>
</dbReference>
<organism evidence="17 18">
    <name type="scientific">Gordonibacter urolithinfaciens</name>
    <dbReference type="NCBI Taxonomy" id="1335613"/>
    <lineage>
        <taxon>Bacteria</taxon>
        <taxon>Bacillati</taxon>
        <taxon>Actinomycetota</taxon>
        <taxon>Coriobacteriia</taxon>
        <taxon>Eggerthellales</taxon>
        <taxon>Eggerthellaceae</taxon>
        <taxon>Gordonibacter</taxon>
    </lineage>
</organism>
<dbReference type="Gene3D" id="1.10.1670.10">
    <property type="entry name" value="Helix-hairpin-Helix base-excision DNA repair enzymes (C-terminal)"/>
    <property type="match status" value="1"/>
</dbReference>
<evidence type="ECO:0000313" key="19">
    <source>
        <dbReference type="Proteomes" id="UP000462865"/>
    </source>
</evidence>
<name>A0A1Y4FW88_9ACTN</name>
<dbReference type="PANTHER" id="PTHR42944">
    <property type="entry name" value="ADENINE DNA GLYCOSYLASE"/>
    <property type="match status" value="1"/>
</dbReference>
<evidence type="ECO:0000313" key="17">
    <source>
        <dbReference type="EMBL" id="ROT88958.1"/>
    </source>
</evidence>
<reference evidence="17" key="2">
    <citation type="journal article" date="2019" name="Int. J. Syst. Evol. Microbiol.">
        <title>Gordonibacter faecihominis is a later heterotypic synonym of Gordonibacter urolithinfaciens.</title>
        <authorList>
            <person name="Danylec N."/>
            <person name="Stoll D.A."/>
            <person name="Huch M."/>
        </authorList>
    </citation>
    <scope>NUCLEOTIDE SEQUENCE</scope>
    <source>
        <strain evidence="17">DSM 27213</strain>
    </source>
</reference>
<dbReference type="GO" id="GO:0034039">
    <property type="term" value="F:8-oxo-7,8-dihydroguanine DNA N-glycosylase activity"/>
    <property type="evidence" value="ECO:0007669"/>
    <property type="project" value="TreeGrafter"/>
</dbReference>
<dbReference type="CDD" id="cd00056">
    <property type="entry name" value="ENDO3c"/>
    <property type="match status" value="1"/>
</dbReference>
<comment type="similarity">
    <text evidence="3">Belongs to the Nth/MutY family.</text>
</comment>
<dbReference type="GO" id="GO:0006298">
    <property type="term" value="P:mismatch repair"/>
    <property type="evidence" value="ECO:0007669"/>
    <property type="project" value="TreeGrafter"/>
</dbReference>
<dbReference type="GO" id="GO:0006284">
    <property type="term" value="P:base-excision repair"/>
    <property type="evidence" value="ECO:0007669"/>
    <property type="project" value="InterPro"/>
</dbReference>
<comment type="catalytic activity">
    <reaction evidence="1">
        <text>Hydrolyzes free adenine bases from 7,8-dihydro-8-oxoguanine:adenine mismatched double-stranded DNA, leaving an apurinic site.</text>
        <dbReference type="EC" id="3.2.2.31"/>
    </reaction>
</comment>
<dbReference type="EMBL" id="WPOC01000007">
    <property type="protein sequence ID" value="MVN14868.1"/>
    <property type="molecule type" value="Genomic_DNA"/>
</dbReference>
<dbReference type="PANTHER" id="PTHR42944:SF1">
    <property type="entry name" value="ADENINE DNA GLYCOSYLASE"/>
    <property type="match status" value="1"/>
</dbReference>
<comment type="caution">
    <text evidence="17">The sequence shown here is derived from an EMBL/GenBank/DDBJ whole genome shotgun (WGS) entry which is preliminary data.</text>
</comment>
<dbReference type="GO" id="GO:0046872">
    <property type="term" value="F:metal ion binding"/>
    <property type="evidence" value="ECO:0007669"/>
    <property type="project" value="UniProtKB-KW"/>
</dbReference>
<dbReference type="GO" id="GO:0051536">
    <property type="term" value="F:iron-sulfur cluster binding"/>
    <property type="evidence" value="ECO:0007669"/>
    <property type="project" value="UniProtKB-KW"/>
</dbReference>
<proteinExistence type="inferred from homology"/>
<dbReference type="InterPro" id="IPR004036">
    <property type="entry name" value="Endonuclease-III-like_CS2"/>
</dbReference>
<dbReference type="GO" id="GO:0000701">
    <property type="term" value="F:purine-specific mismatch base pair DNA N-glycosylase activity"/>
    <property type="evidence" value="ECO:0007669"/>
    <property type="project" value="UniProtKB-EC"/>
</dbReference>
<evidence type="ECO:0000313" key="18">
    <source>
        <dbReference type="Proteomes" id="UP000285258"/>
    </source>
</evidence>
<feature type="region of interest" description="Disordered" evidence="13">
    <location>
        <begin position="207"/>
        <end position="226"/>
    </location>
</feature>
<dbReference type="AlphaFoldDB" id="A0A1Y4FW88"/>
<keyword evidence="8" id="KW-0378">Hydrolase</keyword>
<evidence type="ECO:0000313" key="20">
    <source>
        <dbReference type="Proteomes" id="UP000468327"/>
    </source>
</evidence>
<accession>A0A1Y4FW88</accession>
<reference evidence="18" key="1">
    <citation type="submission" date="2018-05" db="EMBL/GenBank/DDBJ databases">
        <title>Genome Sequencing of selected type strains of the family Eggerthellaceae.</title>
        <authorList>
            <person name="Danylec N."/>
            <person name="Stoll D.A."/>
            <person name="Doetsch A."/>
            <person name="Huch M."/>
        </authorList>
    </citation>
    <scope>NUCLEOTIDE SEQUENCE [LARGE SCALE GENOMIC DNA]</scope>
    <source>
        <strain evidence="18">DSM 27213</strain>
    </source>
</reference>
<keyword evidence="10" id="KW-0411">Iron-sulfur</keyword>
<evidence type="ECO:0000256" key="6">
    <source>
        <dbReference type="ARBA" id="ARBA00022723"/>
    </source>
</evidence>
<dbReference type="InterPro" id="IPR023170">
    <property type="entry name" value="HhH_base_excis_C"/>
</dbReference>
<evidence type="ECO:0000256" key="2">
    <source>
        <dbReference type="ARBA" id="ARBA00001966"/>
    </source>
</evidence>
<evidence type="ECO:0000313" key="16">
    <source>
        <dbReference type="EMBL" id="MVN14868.1"/>
    </source>
</evidence>
<evidence type="ECO:0000256" key="11">
    <source>
        <dbReference type="ARBA" id="ARBA00023204"/>
    </source>
</evidence>
<gene>
    <name evidence="17" type="ORF">DMP12_10765</name>
    <name evidence="15" type="ORF">GKG38_14120</name>
    <name evidence="16" type="ORF">GO738_05770</name>
</gene>
<dbReference type="Pfam" id="PF00730">
    <property type="entry name" value="HhH-GPD"/>
    <property type="match status" value="1"/>
</dbReference>
<comment type="cofactor">
    <cofactor evidence="2">
        <name>[4Fe-4S] cluster</name>
        <dbReference type="ChEBI" id="CHEBI:49883"/>
    </cofactor>
</comment>
<evidence type="ECO:0000256" key="7">
    <source>
        <dbReference type="ARBA" id="ARBA00022763"/>
    </source>
</evidence>
<dbReference type="Proteomes" id="UP000285258">
    <property type="component" value="Unassembled WGS sequence"/>
</dbReference>
<dbReference type="EC" id="3.2.2.31" evidence="4"/>
<dbReference type="SMART" id="SM00478">
    <property type="entry name" value="ENDO3c"/>
    <property type="match status" value="1"/>
</dbReference>
<reference evidence="15 19" key="4">
    <citation type="journal article" date="2019" name="Nat. Med.">
        <title>A library of human gut bacterial isolates paired with longitudinal multiomics data enables mechanistic microbiome research.</title>
        <authorList>
            <person name="Poyet M."/>
            <person name="Groussin M."/>
            <person name="Gibbons S.M."/>
            <person name="Avila-Pacheco J."/>
            <person name="Jiang X."/>
            <person name="Kearney S.M."/>
            <person name="Perrotta A.R."/>
            <person name="Berdy B."/>
            <person name="Zhao S."/>
            <person name="Lieberman T.D."/>
            <person name="Swanson P.K."/>
            <person name="Smith M."/>
            <person name="Roesemann S."/>
            <person name="Alexander J.E."/>
            <person name="Rich S.A."/>
            <person name="Livny J."/>
            <person name="Vlamakis H."/>
            <person name="Clish C."/>
            <person name="Bullock K."/>
            <person name="Deik A."/>
            <person name="Scott J."/>
            <person name="Pierce K.A."/>
            <person name="Xavier R.J."/>
            <person name="Alm E.J."/>
        </authorList>
    </citation>
    <scope>NUCLEOTIDE SEQUENCE [LARGE SCALE GENOMIC DNA]</scope>
    <source>
        <strain evidence="15 19">BIOML-A1</strain>
    </source>
</reference>
<evidence type="ECO:0000259" key="14">
    <source>
        <dbReference type="SMART" id="SM00478"/>
    </source>
</evidence>
<dbReference type="Proteomes" id="UP000462865">
    <property type="component" value="Unassembled WGS sequence"/>
</dbReference>
<keyword evidence="6" id="KW-0479">Metal-binding</keyword>
<dbReference type="GeneID" id="97354441"/>
<dbReference type="Proteomes" id="UP000468327">
    <property type="component" value="Unassembled WGS sequence"/>
</dbReference>
<evidence type="ECO:0000256" key="1">
    <source>
        <dbReference type="ARBA" id="ARBA00000843"/>
    </source>
</evidence>
<evidence type="ECO:0000313" key="15">
    <source>
        <dbReference type="EMBL" id="MSA96171.1"/>
    </source>
</evidence>
<dbReference type="EMBL" id="WKZA01000109">
    <property type="protein sequence ID" value="MSA96171.1"/>
    <property type="molecule type" value="Genomic_DNA"/>
</dbReference>
<reference evidence="16 20" key="5">
    <citation type="submission" date="2019-11" db="EMBL/GenBank/DDBJ databases">
        <title>Whole genome shotgun sequencing (WGS) data from Adlercreutzia equolifaciens ResAG-91, Eggerthella lenta MRI-F36, MRI-F37, MRI-F40, ResAG-49, ResAG-88, ResAG-121, ResAG-145, and Gordonibacter sp. ResAG-5, ResAG-26, ResAG-43, ResAG-50, ResAG-59.</title>
        <authorList>
            <person name="Stoll D.A."/>
            <person name="Danylec N."/>
            <person name="Franz C.M.A.P."/>
            <person name="Huch M."/>
        </authorList>
    </citation>
    <scope>NUCLEOTIDE SEQUENCE [LARGE SCALE GENOMIC DNA]</scope>
    <source>
        <strain evidence="16 20">ResAG-59</strain>
    </source>
</reference>
<evidence type="ECO:0000256" key="5">
    <source>
        <dbReference type="ARBA" id="ARBA00022023"/>
    </source>
</evidence>
<dbReference type="InterPro" id="IPR011257">
    <property type="entry name" value="DNA_glycosylase"/>
</dbReference>
<dbReference type="RefSeq" id="WP_087190651.1">
    <property type="nucleotide sequence ID" value="NZ_BAABZN010000001.1"/>
</dbReference>
<keyword evidence="12" id="KW-0326">Glycosidase</keyword>
<dbReference type="SUPFAM" id="SSF48150">
    <property type="entry name" value="DNA-glycosylase"/>
    <property type="match status" value="1"/>
</dbReference>
<evidence type="ECO:0000256" key="3">
    <source>
        <dbReference type="ARBA" id="ARBA00008343"/>
    </source>
</evidence>
<dbReference type="GO" id="GO:0035485">
    <property type="term" value="F:adenine/guanine mispair binding"/>
    <property type="evidence" value="ECO:0007669"/>
    <property type="project" value="TreeGrafter"/>
</dbReference>
<dbReference type="PROSITE" id="PS01155">
    <property type="entry name" value="ENDONUCLEASE_III_2"/>
    <property type="match status" value="1"/>
</dbReference>
<evidence type="ECO:0000256" key="13">
    <source>
        <dbReference type="SAM" id="MobiDB-lite"/>
    </source>
</evidence>